<accession>A0AA42PV02</accession>
<name>A0AA42PV02_9ENTR</name>
<dbReference type="Pfam" id="PF20469">
    <property type="entry name" value="OLD-like_TOPRIM"/>
    <property type="match status" value="1"/>
</dbReference>
<dbReference type="EMBL" id="JAOCAP010000021">
    <property type="protein sequence ID" value="MDH1321259.1"/>
    <property type="molecule type" value="Genomic_DNA"/>
</dbReference>
<proteinExistence type="predicted"/>
<reference evidence="3" key="1">
    <citation type="submission" date="2022-09" db="EMBL/GenBank/DDBJ databases">
        <title>Intensive care unit water sources are persistently colonized with multi-drug resistant bacteria and are the site of extensive horizontal gene transfer of antibiotic resistance genes.</title>
        <authorList>
            <person name="Diorio-Toth L."/>
        </authorList>
    </citation>
    <scope>NUCLEOTIDE SEQUENCE</scope>
    <source>
        <strain evidence="3">GD03936</strain>
    </source>
</reference>
<dbReference type="InterPro" id="IPR027417">
    <property type="entry name" value="P-loop_NTPase"/>
</dbReference>
<sequence>MIVGIFLRYFKTYSGNHYIPLSSGSQFCGIVGNNGIGKSSVLEALDSFINSKPWNINSSFKRTSSDRPSPHIVPLYLIRRDKLHEDHHAKAGLLTQLVLEYSNSNADVTLTPTTRIIFNTFSDHIAKLKRNLNIDDYFLIPLGIEKDGDVSVSILNGKVLCRLLEIENTDNKVSGESLSEHFGYLLHHVRHKYEYIYIPKDIDSESFTKLETSEVQKLMGESLETIIKERISDRTISQINTGLTKFLDGVEVELEEYGYRTSGERQSRLKKKDVYNLIIEAFFRVRKLNKKQGSDWIEISSLSSGEKQRAIMDIAYGFLTNHRENGDNLIIGIDEPECSLHMSACFEQFEKLYSISGICEQLIFTSHWYGYLPTVENGCTTAILKTDATHHFELYDLASYREEVRRKAKTSSPGMPFDIKIKSVNDLIQSIISSCLAEKPYNWLICEGTTEKIYLSHYLHELVENKRLRIVPVGGASEVKKIFKHLEASYEEFKKDLKGKVFLLTDTDSELVSYDTPTMQHVVCKRIVSVNDLVKLVDISSNPVSPATEIEDCLNPLSFIETITKFSSRFPELQALIPGSSVQIDENHSSFAAMDLSPRNKKTLDAFFDKEGIKFEFSKEYVSICKGNVRKRPGWIAQIENFFISDKPVKFS</sequence>
<dbReference type="RefSeq" id="WP_163330151.1">
    <property type="nucleotide sequence ID" value="NZ_JAJAPG010000029.1"/>
</dbReference>
<dbReference type="InterPro" id="IPR034139">
    <property type="entry name" value="TOPRIM_OLD"/>
</dbReference>
<evidence type="ECO:0000259" key="1">
    <source>
        <dbReference type="Pfam" id="PF13175"/>
    </source>
</evidence>
<evidence type="ECO:0000259" key="2">
    <source>
        <dbReference type="Pfam" id="PF20469"/>
    </source>
</evidence>
<feature type="domain" description="OLD protein-like TOPRIM" evidence="2">
    <location>
        <begin position="443"/>
        <end position="508"/>
    </location>
</feature>
<dbReference type="Gene3D" id="3.40.50.300">
    <property type="entry name" value="P-loop containing nucleotide triphosphate hydrolases"/>
    <property type="match status" value="1"/>
</dbReference>
<dbReference type="Pfam" id="PF13175">
    <property type="entry name" value="AAA_15"/>
    <property type="match status" value="1"/>
</dbReference>
<dbReference type="AlphaFoldDB" id="A0AA42PV02"/>
<dbReference type="PANTHER" id="PTHR43581:SF4">
    <property type="entry name" value="ATP_GTP PHOSPHATASE"/>
    <property type="match status" value="1"/>
</dbReference>
<dbReference type="PANTHER" id="PTHR43581">
    <property type="entry name" value="ATP/GTP PHOSPHATASE"/>
    <property type="match status" value="1"/>
</dbReference>
<protein>
    <submittedName>
        <fullName evidence="3">AAA family ATPase</fullName>
    </submittedName>
</protein>
<feature type="domain" description="Endonuclease GajA/Old nuclease/RecF-like AAA" evidence="1">
    <location>
        <begin position="5"/>
        <end position="367"/>
    </location>
</feature>
<dbReference type="InterPro" id="IPR041685">
    <property type="entry name" value="AAA_GajA/Old/RecF-like"/>
</dbReference>
<gene>
    <name evidence="3" type="ORF">N5C39_23095</name>
</gene>
<organism evidence="3 4">
    <name type="scientific">Enterobacter bugandensis</name>
    <dbReference type="NCBI Taxonomy" id="881260"/>
    <lineage>
        <taxon>Bacteria</taxon>
        <taxon>Pseudomonadati</taxon>
        <taxon>Pseudomonadota</taxon>
        <taxon>Gammaproteobacteria</taxon>
        <taxon>Enterobacterales</taxon>
        <taxon>Enterobacteriaceae</taxon>
        <taxon>Enterobacter</taxon>
    </lineage>
</organism>
<comment type="caution">
    <text evidence="3">The sequence shown here is derived from an EMBL/GenBank/DDBJ whole genome shotgun (WGS) entry which is preliminary data.</text>
</comment>
<dbReference type="Proteomes" id="UP001158416">
    <property type="component" value="Unassembled WGS sequence"/>
</dbReference>
<dbReference type="SUPFAM" id="SSF52540">
    <property type="entry name" value="P-loop containing nucleoside triphosphate hydrolases"/>
    <property type="match status" value="1"/>
</dbReference>
<evidence type="ECO:0000313" key="4">
    <source>
        <dbReference type="Proteomes" id="UP001158416"/>
    </source>
</evidence>
<evidence type="ECO:0000313" key="3">
    <source>
        <dbReference type="EMBL" id="MDH1321259.1"/>
    </source>
</evidence>
<dbReference type="InterPro" id="IPR051396">
    <property type="entry name" value="Bact_Antivir_Def_Nuclease"/>
</dbReference>